<dbReference type="KEGG" id="hro:HELRODRAFT_175244"/>
<evidence type="ECO:0000313" key="3">
    <source>
        <dbReference type="EnsemblMetazoa" id="HelroP175244"/>
    </source>
</evidence>
<protein>
    <submittedName>
        <fullName evidence="2 3">Uncharacterized protein</fullName>
    </submittedName>
</protein>
<accession>T1F923</accession>
<dbReference type="CTD" id="20205322"/>
<evidence type="ECO:0000313" key="2">
    <source>
        <dbReference type="EMBL" id="ESO00766.1"/>
    </source>
</evidence>
<dbReference type="Proteomes" id="UP000015101">
    <property type="component" value="Unassembled WGS sequence"/>
</dbReference>
<dbReference type="HOGENOM" id="CLU_1225975_0_0_1"/>
<dbReference type="EMBL" id="AMQM01005181">
    <property type="status" value="NOT_ANNOTATED_CDS"/>
    <property type="molecule type" value="Genomic_DNA"/>
</dbReference>
<keyword evidence="4" id="KW-1185">Reference proteome</keyword>
<dbReference type="EMBL" id="KB096864">
    <property type="protein sequence ID" value="ESO00766.1"/>
    <property type="molecule type" value="Genomic_DNA"/>
</dbReference>
<gene>
    <name evidence="3" type="primary">20205322</name>
    <name evidence="2" type="ORF">HELRODRAFT_175244</name>
</gene>
<dbReference type="AlphaFoldDB" id="T1F923"/>
<organism evidence="3 4">
    <name type="scientific">Helobdella robusta</name>
    <name type="common">Californian leech</name>
    <dbReference type="NCBI Taxonomy" id="6412"/>
    <lineage>
        <taxon>Eukaryota</taxon>
        <taxon>Metazoa</taxon>
        <taxon>Spiralia</taxon>
        <taxon>Lophotrochozoa</taxon>
        <taxon>Annelida</taxon>
        <taxon>Clitellata</taxon>
        <taxon>Hirudinea</taxon>
        <taxon>Rhynchobdellida</taxon>
        <taxon>Glossiphoniidae</taxon>
        <taxon>Helobdella</taxon>
    </lineage>
</organism>
<keyword evidence="1" id="KW-0472">Membrane</keyword>
<dbReference type="RefSeq" id="XP_009020937.1">
    <property type="nucleotide sequence ID" value="XM_009022689.1"/>
</dbReference>
<dbReference type="EnsemblMetazoa" id="HelroT175244">
    <property type="protein sequence ID" value="HelroP175244"/>
    <property type="gene ID" value="HelroG175244"/>
</dbReference>
<keyword evidence="1" id="KW-1133">Transmembrane helix</keyword>
<reference evidence="2 4" key="2">
    <citation type="journal article" date="2013" name="Nature">
        <title>Insights into bilaterian evolution from three spiralian genomes.</title>
        <authorList>
            <person name="Simakov O."/>
            <person name="Marletaz F."/>
            <person name="Cho S.J."/>
            <person name="Edsinger-Gonzales E."/>
            <person name="Havlak P."/>
            <person name="Hellsten U."/>
            <person name="Kuo D.H."/>
            <person name="Larsson T."/>
            <person name="Lv J."/>
            <person name="Arendt D."/>
            <person name="Savage R."/>
            <person name="Osoegawa K."/>
            <person name="de Jong P."/>
            <person name="Grimwood J."/>
            <person name="Chapman J.A."/>
            <person name="Shapiro H."/>
            <person name="Aerts A."/>
            <person name="Otillar R.P."/>
            <person name="Terry A.Y."/>
            <person name="Boore J.L."/>
            <person name="Grigoriev I.V."/>
            <person name="Lindberg D.R."/>
            <person name="Seaver E.C."/>
            <person name="Weisblat D.A."/>
            <person name="Putnam N.H."/>
            <person name="Rokhsar D.S."/>
        </authorList>
    </citation>
    <scope>NUCLEOTIDE SEQUENCE</scope>
</reference>
<proteinExistence type="predicted"/>
<reference evidence="3" key="3">
    <citation type="submission" date="2015-06" db="UniProtKB">
        <authorList>
            <consortium name="EnsemblMetazoa"/>
        </authorList>
    </citation>
    <scope>IDENTIFICATION</scope>
</reference>
<sequence length="226" mass="27091">MLGQKSRLKKNQVLILFLLVTYDFISVCQFEYFNAPRSLKSYLNEIGSMRHRRKTVYPPNCSHPNHQTHYDDVAKNFCNILSKQNLSHKYKLLSENCKSKTLDLYKDFISKNVILSCTSQNIYTFWNNCSPHFVHQSLLKLKYNDELKKPNRMKKNRPDINDEYDQVYNDKVYDEFYDVKRQIDKRNVCYDKCCKPTMFNEKEESDKCQTFFKCSIYYTEEKCCPS</sequence>
<dbReference type="InParanoid" id="T1F923"/>
<evidence type="ECO:0000313" key="4">
    <source>
        <dbReference type="Proteomes" id="UP000015101"/>
    </source>
</evidence>
<name>T1F923_HELRO</name>
<reference evidence="4" key="1">
    <citation type="submission" date="2012-12" db="EMBL/GenBank/DDBJ databases">
        <authorList>
            <person name="Hellsten U."/>
            <person name="Grimwood J."/>
            <person name="Chapman J.A."/>
            <person name="Shapiro H."/>
            <person name="Aerts A."/>
            <person name="Otillar R.P."/>
            <person name="Terry A.Y."/>
            <person name="Boore J.L."/>
            <person name="Simakov O."/>
            <person name="Marletaz F."/>
            <person name="Cho S.-J."/>
            <person name="Edsinger-Gonzales E."/>
            <person name="Havlak P."/>
            <person name="Kuo D.-H."/>
            <person name="Larsson T."/>
            <person name="Lv J."/>
            <person name="Arendt D."/>
            <person name="Savage R."/>
            <person name="Osoegawa K."/>
            <person name="de Jong P."/>
            <person name="Lindberg D.R."/>
            <person name="Seaver E.C."/>
            <person name="Weisblat D.A."/>
            <person name="Putnam N.H."/>
            <person name="Grigoriev I.V."/>
            <person name="Rokhsar D.S."/>
        </authorList>
    </citation>
    <scope>NUCLEOTIDE SEQUENCE</scope>
</reference>
<feature type="transmembrane region" description="Helical" evidence="1">
    <location>
        <begin position="12"/>
        <end position="33"/>
    </location>
</feature>
<evidence type="ECO:0000256" key="1">
    <source>
        <dbReference type="SAM" id="Phobius"/>
    </source>
</evidence>
<dbReference type="GeneID" id="20205322"/>
<keyword evidence="1" id="KW-0812">Transmembrane</keyword>